<dbReference type="EMBL" id="JACCBN010000001">
    <property type="protein sequence ID" value="NYD38771.1"/>
    <property type="molecule type" value="Genomic_DNA"/>
</dbReference>
<dbReference type="Proteomes" id="UP000535890">
    <property type="component" value="Unassembled WGS sequence"/>
</dbReference>
<keyword evidence="2" id="KW-1133">Transmembrane helix</keyword>
<dbReference type="AlphaFoldDB" id="A0A7Y9E0C3"/>
<organism evidence="3 4">
    <name type="scientific">Actinomycetospora corticicola</name>
    <dbReference type="NCBI Taxonomy" id="663602"/>
    <lineage>
        <taxon>Bacteria</taxon>
        <taxon>Bacillati</taxon>
        <taxon>Actinomycetota</taxon>
        <taxon>Actinomycetes</taxon>
        <taxon>Pseudonocardiales</taxon>
        <taxon>Pseudonocardiaceae</taxon>
        <taxon>Actinomycetospora</taxon>
    </lineage>
</organism>
<sequence length="301" mass="30420">MIVMARCRCGASLVPDLHFCVSCGARRTAVAPRVPAMAGPGYPAPAAMPTPPPAAMPTPPPAPRPPSPMASLPNVAVPMTAAPFGHPPMPMTHPGPAVTPHRSNAPWIVAGVSAAVAAVLLALGLLLALRPADPTTVAVPAPVAVPTVTVGVPVAREASSGTDTGTSTDPSSGTDSAAAATLQGLVESDRSTVEGVVGSWVPQLSAKHEGTKADGITYDDASILSHYSSLAARYPSAAVLWSGDWPVFNGSDYWVVVYPQSFTTAAAANAWCDAQGFPADDCLAKKLSHSGGPAGTTVPRS</sequence>
<protein>
    <recommendedName>
        <fullName evidence="5">Zinc ribbon domain-containing protein</fullName>
    </recommendedName>
</protein>
<keyword evidence="4" id="KW-1185">Reference proteome</keyword>
<gene>
    <name evidence="3" type="ORF">BJ983_004873</name>
</gene>
<proteinExistence type="predicted"/>
<evidence type="ECO:0000256" key="1">
    <source>
        <dbReference type="SAM" id="MobiDB-lite"/>
    </source>
</evidence>
<evidence type="ECO:0008006" key="5">
    <source>
        <dbReference type="Google" id="ProtNLM"/>
    </source>
</evidence>
<dbReference type="RefSeq" id="WP_179796164.1">
    <property type="nucleotide sequence ID" value="NZ_BAABHP010000005.1"/>
</dbReference>
<accession>A0A7Y9E0C3</accession>
<feature type="region of interest" description="Disordered" evidence="1">
    <location>
        <begin position="155"/>
        <end position="178"/>
    </location>
</feature>
<name>A0A7Y9E0C3_9PSEU</name>
<evidence type="ECO:0000256" key="2">
    <source>
        <dbReference type="SAM" id="Phobius"/>
    </source>
</evidence>
<keyword evidence="2" id="KW-0812">Transmembrane</keyword>
<evidence type="ECO:0000313" key="4">
    <source>
        <dbReference type="Proteomes" id="UP000535890"/>
    </source>
</evidence>
<evidence type="ECO:0000313" key="3">
    <source>
        <dbReference type="EMBL" id="NYD38771.1"/>
    </source>
</evidence>
<feature type="transmembrane region" description="Helical" evidence="2">
    <location>
        <begin position="107"/>
        <end position="129"/>
    </location>
</feature>
<keyword evidence="2" id="KW-0472">Membrane</keyword>
<reference evidence="3 4" key="1">
    <citation type="submission" date="2020-07" db="EMBL/GenBank/DDBJ databases">
        <title>Sequencing the genomes of 1000 actinobacteria strains.</title>
        <authorList>
            <person name="Klenk H.-P."/>
        </authorList>
    </citation>
    <scope>NUCLEOTIDE SEQUENCE [LARGE SCALE GENOMIC DNA]</scope>
    <source>
        <strain evidence="3 4">DSM 45772</strain>
    </source>
</reference>
<comment type="caution">
    <text evidence="3">The sequence shown here is derived from an EMBL/GenBank/DDBJ whole genome shotgun (WGS) entry which is preliminary data.</text>
</comment>